<keyword evidence="2" id="KW-1185">Reference proteome</keyword>
<sequence>MDSSTASTGRTEMLLRCFSEPRLSTYLEHCAGDLDAALVLYDWNTALAGAVWEILAHVEIALRNALAGGLHRRHENLRRAGSWLDNPARELDSKAVGDIEVARRRVQTSGHDPSDGQTVSQLSFGFWRFLLARRYTNVWPDLASGFPHAPNRSRATIEEPVERLHTFRNRVAHHERIWHEPVAARYADMVTVLGYIDPDLAAWANASARLPNVLAARPT</sequence>
<gene>
    <name evidence="1" type="ORF">GCM10012284_58560</name>
</gene>
<evidence type="ECO:0008006" key="3">
    <source>
        <dbReference type="Google" id="ProtNLM"/>
    </source>
</evidence>
<dbReference type="Proteomes" id="UP000656042">
    <property type="component" value="Unassembled WGS sequence"/>
</dbReference>
<protein>
    <recommendedName>
        <fullName evidence="3">Abi-like protein</fullName>
    </recommendedName>
</protein>
<evidence type="ECO:0000313" key="1">
    <source>
        <dbReference type="EMBL" id="GGL16239.1"/>
    </source>
</evidence>
<evidence type="ECO:0000313" key="2">
    <source>
        <dbReference type="Proteomes" id="UP000656042"/>
    </source>
</evidence>
<organism evidence="1 2">
    <name type="scientific">Mangrovihabitans endophyticus</name>
    <dbReference type="NCBI Taxonomy" id="1751298"/>
    <lineage>
        <taxon>Bacteria</taxon>
        <taxon>Bacillati</taxon>
        <taxon>Actinomycetota</taxon>
        <taxon>Actinomycetes</taxon>
        <taxon>Micromonosporales</taxon>
        <taxon>Micromonosporaceae</taxon>
        <taxon>Mangrovihabitans</taxon>
    </lineage>
</organism>
<name>A0A8J3C7T2_9ACTN</name>
<dbReference type="EMBL" id="BMMX01000051">
    <property type="protein sequence ID" value="GGL16239.1"/>
    <property type="molecule type" value="Genomic_DNA"/>
</dbReference>
<dbReference type="Pfam" id="PF07751">
    <property type="entry name" value="Abi_2"/>
    <property type="match status" value="1"/>
</dbReference>
<comment type="caution">
    <text evidence="1">The sequence shown here is derived from an EMBL/GenBank/DDBJ whole genome shotgun (WGS) entry which is preliminary data.</text>
</comment>
<dbReference type="InterPro" id="IPR011664">
    <property type="entry name" value="Abi_system_AbiD/AbiF-like"/>
</dbReference>
<dbReference type="AlphaFoldDB" id="A0A8J3C7T2"/>
<accession>A0A8J3C7T2</accession>
<reference evidence="1" key="1">
    <citation type="journal article" date="2014" name="Int. J. Syst. Evol. Microbiol.">
        <title>Complete genome sequence of Corynebacterium casei LMG S-19264T (=DSM 44701T), isolated from a smear-ripened cheese.</title>
        <authorList>
            <consortium name="US DOE Joint Genome Institute (JGI-PGF)"/>
            <person name="Walter F."/>
            <person name="Albersmeier A."/>
            <person name="Kalinowski J."/>
            <person name="Ruckert C."/>
        </authorList>
    </citation>
    <scope>NUCLEOTIDE SEQUENCE</scope>
    <source>
        <strain evidence="1">CGMCC 4.7299</strain>
    </source>
</reference>
<proteinExistence type="predicted"/>
<reference evidence="1" key="2">
    <citation type="submission" date="2020-09" db="EMBL/GenBank/DDBJ databases">
        <authorList>
            <person name="Sun Q."/>
            <person name="Zhou Y."/>
        </authorList>
    </citation>
    <scope>NUCLEOTIDE SEQUENCE</scope>
    <source>
        <strain evidence="1">CGMCC 4.7299</strain>
    </source>
</reference>
<dbReference type="RefSeq" id="WP_189082567.1">
    <property type="nucleotide sequence ID" value="NZ_BMMX01000051.1"/>
</dbReference>